<dbReference type="InterPro" id="IPR017438">
    <property type="entry name" value="ATP-NAD_kinase_N"/>
</dbReference>
<keyword evidence="3" id="KW-0808">Transferase</keyword>
<keyword evidence="11" id="KW-1208">Phospholipid metabolism</keyword>
<evidence type="ECO:0000256" key="11">
    <source>
        <dbReference type="ARBA" id="ARBA00023264"/>
    </source>
</evidence>
<dbReference type="KEGG" id="rpm:RSPPHO_01661"/>
<evidence type="ECO:0000256" key="7">
    <source>
        <dbReference type="ARBA" id="ARBA00022840"/>
    </source>
</evidence>
<dbReference type="AlphaFoldDB" id="H6SJX2"/>
<keyword evidence="6" id="KW-0418">Kinase</keyword>
<dbReference type="STRING" id="1150469.RSPPHO_01661"/>
<dbReference type="eggNOG" id="COG1597">
    <property type="taxonomic scope" value="Bacteria"/>
</dbReference>
<keyword evidence="10" id="KW-0594">Phospholipid biosynthesis</keyword>
<evidence type="ECO:0000256" key="5">
    <source>
        <dbReference type="ARBA" id="ARBA00022741"/>
    </source>
</evidence>
<keyword evidence="4" id="KW-0479">Metal-binding</keyword>
<evidence type="ECO:0000256" key="4">
    <source>
        <dbReference type="ARBA" id="ARBA00022723"/>
    </source>
</evidence>
<dbReference type="HOGENOM" id="CLU_045532_2_1_5"/>
<sequence>MARVNAPSPRTPRLPKDYAMPAKSLQRFADGVLALTSAPAPQAQPRRVCLIANPAAGQGRGQRVRRAVARLESLGCPVRWALTERPGDATRLAREAVARGDVDVVVAAGGDGTINEVANGLVGSAVALGVIPLGTANVLAIEAGVPRRPEHAAQVIATGRLRPLYLGEVRGSAETPLGGPRRFVMMAGAGFDAHVVDTVDLGLKRRTGALAYAWGAFHRAFRYTFPSCLVSVTTPDGREIEAEASTVVVCNGRHYGGPFVAAPRADISQPTFQVVVLTRPGLINAARYGAWLMLGRLEHLPDVRVIEATRVRIHLQDAEPLQADGDTIAHMPVEIVMTPQPVSLIVPDWAPGNDAGA</sequence>
<evidence type="ECO:0000256" key="3">
    <source>
        <dbReference type="ARBA" id="ARBA00022679"/>
    </source>
</evidence>
<dbReference type="SUPFAM" id="SSF111331">
    <property type="entry name" value="NAD kinase/diacylglycerol kinase-like"/>
    <property type="match status" value="1"/>
</dbReference>
<evidence type="ECO:0000256" key="10">
    <source>
        <dbReference type="ARBA" id="ARBA00023209"/>
    </source>
</evidence>
<accession>H6SJX2</accession>
<keyword evidence="14" id="KW-1185">Reference proteome</keyword>
<dbReference type="GO" id="GO:0016301">
    <property type="term" value="F:kinase activity"/>
    <property type="evidence" value="ECO:0007669"/>
    <property type="project" value="UniProtKB-KW"/>
</dbReference>
<dbReference type="Proteomes" id="UP000033220">
    <property type="component" value="Chromosome DSM 122"/>
</dbReference>
<dbReference type="PROSITE" id="PS50146">
    <property type="entry name" value="DAGK"/>
    <property type="match status" value="1"/>
</dbReference>
<name>H6SJX2_PARPM</name>
<proteinExistence type="predicted"/>
<evidence type="ECO:0000313" key="13">
    <source>
        <dbReference type="EMBL" id="CCG08287.1"/>
    </source>
</evidence>
<organism evidence="13 14">
    <name type="scientific">Pararhodospirillum photometricum DSM 122</name>
    <dbReference type="NCBI Taxonomy" id="1150469"/>
    <lineage>
        <taxon>Bacteria</taxon>
        <taxon>Pseudomonadati</taxon>
        <taxon>Pseudomonadota</taxon>
        <taxon>Alphaproteobacteria</taxon>
        <taxon>Rhodospirillales</taxon>
        <taxon>Rhodospirillaceae</taxon>
        <taxon>Pararhodospirillum</taxon>
    </lineage>
</organism>
<dbReference type="SMART" id="SM00046">
    <property type="entry name" value="DAGKc"/>
    <property type="match status" value="1"/>
</dbReference>
<dbReference type="InterPro" id="IPR050187">
    <property type="entry name" value="Lipid_Phosphate_FormReg"/>
</dbReference>
<dbReference type="InterPro" id="IPR001206">
    <property type="entry name" value="Diacylglycerol_kinase_cat_dom"/>
</dbReference>
<keyword evidence="9" id="KW-0443">Lipid metabolism</keyword>
<comment type="cofactor">
    <cofactor evidence="1">
        <name>Mg(2+)</name>
        <dbReference type="ChEBI" id="CHEBI:18420"/>
    </cofactor>
</comment>
<feature type="domain" description="DAGKc" evidence="12">
    <location>
        <begin position="43"/>
        <end position="175"/>
    </location>
</feature>
<keyword evidence="2" id="KW-0444">Lipid biosynthesis</keyword>
<keyword evidence="7" id="KW-0067">ATP-binding</keyword>
<evidence type="ECO:0000256" key="1">
    <source>
        <dbReference type="ARBA" id="ARBA00001946"/>
    </source>
</evidence>
<dbReference type="InterPro" id="IPR045540">
    <property type="entry name" value="YegS/DAGK_C"/>
</dbReference>
<dbReference type="PANTHER" id="PTHR12358">
    <property type="entry name" value="SPHINGOSINE KINASE"/>
    <property type="match status" value="1"/>
</dbReference>
<dbReference type="InterPro" id="IPR005218">
    <property type="entry name" value="Diacylglycerol/lipid_kinase"/>
</dbReference>
<evidence type="ECO:0000313" key="14">
    <source>
        <dbReference type="Proteomes" id="UP000033220"/>
    </source>
</evidence>
<dbReference type="GO" id="GO:0008654">
    <property type="term" value="P:phospholipid biosynthetic process"/>
    <property type="evidence" value="ECO:0007669"/>
    <property type="project" value="UniProtKB-KW"/>
</dbReference>
<dbReference type="PATRIC" id="fig|1150469.3.peg.1870"/>
<gene>
    <name evidence="13" type="ORF">RSPPHO_01661</name>
</gene>
<evidence type="ECO:0000256" key="9">
    <source>
        <dbReference type="ARBA" id="ARBA00023098"/>
    </source>
</evidence>
<dbReference type="Gene3D" id="3.40.50.10330">
    <property type="entry name" value="Probable inorganic polyphosphate/atp-NAD kinase, domain 1"/>
    <property type="match status" value="1"/>
</dbReference>
<dbReference type="GO" id="GO:0046872">
    <property type="term" value="F:metal ion binding"/>
    <property type="evidence" value="ECO:0007669"/>
    <property type="project" value="UniProtKB-KW"/>
</dbReference>
<keyword evidence="5" id="KW-0547">Nucleotide-binding</keyword>
<dbReference type="GO" id="GO:0005524">
    <property type="term" value="F:ATP binding"/>
    <property type="evidence" value="ECO:0007669"/>
    <property type="project" value="UniProtKB-KW"/>
</dbReference>
<evidence type="ECO:0000256" key="2">
    <source>
        <dbReference type="ARBA" id="ARBA00022516"/>
    </source>
</evidence>
<protein>
    <recommendedName>
        <fullName evidence="12">DAGKc domain-containing protein</fullName>
    </recommendedName>
</protein>
<dbReference type="NCBIfam" id="TIGR00147">
    <property type="entry name" value="YegS/Rv2252/BmrU family lipid kinase"/>
    <property type="match status" value="1"/>
</dbReference>
<evidence type="ECO:0000259" key="12">
    <source>
        <dbReference type="PROSITE" id="PS50146"/>
    </source>
</evidence>
<dbReference type="Pfam" id="PF19279">
    <property type="entry name" value="YegS_C"/>
    <property type="match status" value="1"/>
</dbReference>
<dbReference type="Pfam" id="PF00781">
    <property type="entry name" value="DAGK_cat"/>
    <property type="match status" value="1"/>
</dbReference>
<evidence type="ECO:0000256" key="8">
    <source>
        <dbReference type="ARBA" id="ARBA00022842"/>
    </source>
</evidence>
<reference evidence="13 14" key="1">
    <citation type="submission" date="2012-02" db="EMBL/GenBank/DDBJ databases">
        <title>Shotgun genome sequence of Phaeospirillum photometricum DSM 122.</title>
        <authorList>
            <person name="Duquesne K."/>
            <person name="Sturgis J."/>
        </authorList>
    </citation>
    <scope>NUCLEOTIDE SEQUENCE [LARGE SCALE GENOMIC DNA]</scope>
    <source>
        <strain evidence="14">DSM122</strain>
    </source>
</reference>
<evidence type="ECO:0000256" key="6">
    <source>
        <dbReference type="ARBA" id="ARBA00022777"/>
    </source>
</evidence>
<dbReference type="EMBL" id="HE663493">
    <property type="protein sequence ID" value="CCG08287.1"/>
    <property type="molecule type" value="Genomic_DNA"/>
</dbReference>
<dbReference type="PANTHER" id="PTHR12358:SF106">
    <property type="entry name" value="LIPID KINASE YEGS"/>
    <property type="match status" value="1"/>
</dbReference>
<dbReference type="GO" id="GO:0005886">
    <property type="term" value="C:plasma membrane"/>
    <property type="evidence" value="ECO:0007669"/>
    <property type="project" value="TreeGrafter"/>
</dbReference>
<keyword evidence="8" id="KW-0460">Magnesium</keyword>
<dbReference type="Gene3D" id="2.60.200.40">
    <property type="match status" value="1"/>
</dbReference>
<dbReference type="InterPro" id="IPR016064">
    <property type="entry name" value="NAD/diacylglycerol_kinase_sf"/>
</dbReference>